<dbReference type="OrthoDB" id="9803053at2"/>
<feature type="domain" description="ATPase F1/V1/A1 complex alpha/beta subunit nucleotide-binding" evidence="15">
    <location>
        <begin position="149"/>
        <end position="368"/>
    </location>
</feature>
<comment type="subcellular location">
    <subcellularLocation>
        <location evidence="14">Cell membrane</location>
        <topology evidence="14">Peripheral membrane protein</topology>
    </subcellularLocation>
    <subcellularLocation>
        <location evidence="2">Membrane</location>
    </subcellularLocation>
</comment>
<dbReference type="GO" id="GO:0005524">
    <property type="term" value="F:ATP binding"/>
    <property type="evidence" value="ECO:0007669"/>
    <property type="project" value="UniProtKB-UniRule"/>
</dbReference>
<dbReference type="KEGG" id="snay:FZC37_00965"/>
<dbReference type="CDD" id="cd18113">
    <property type="entry name" value="ATP-synt_F1_alpha_C"/>
    <property type="match status" value="1"/>
</dbReference>
<dbReference type="HAMAP" id="MF_01346">
    <property type="entry name" value="ATP_synth_alpha_bact"/>
    <property type="match status" value="1"/>
</dbReference>
<keyword evidence="11 14" id="KW-0139">CF(1)</keyword>
<keyword evidence="9 14" id="KW-0406">Ion transport</keyword>
<dbReference type="RefSeq" id="WP_148951870.1">
    <property type="nucleotide sequence ID" value="NZ_CP043312.1"/>
</dbReference>
<feature type="binding site" evidence="14">
    <location>
        <begin position="169"/>
        <end position="176"/>
    </location>
    <ligand>
        <name>ATP</name>
        <dbReference type="ChEBI" id="CHEBI:30616"/>
    </ligand>
</feature>
<dbReference type="InterPro" id="IPR020003">
    <property type="entry name" value="ATPase_a/bsu_AS"/>
</dbReference>
<keyword evidence="19" id="KW-1185">Reference proteome</keyword>
<dbReference type="SUPFAM" id="SSF52540">
    <property type="entry name" value="P-loop containing nucleoside triphosphate hydrolases"/>
    <property type="match status" value="1"/>
</dbReference>
<evidence type="ECO:0000256" key="10">
    <source>
        <dbReference type="ARBA" id="ARBA00023136"/>
    </source>
</evidence>
<evidence type="ECO:0000259" key="17">
    <source>
        <dbReference type="Pfam" id="PF02874"/>
    </source>
</evidence>
<evidence type="ECO:0000256" key="8">
    <source>
        <dbReference type="ARBA" id="ARBA00022967"/>
    </source>
</evidence>
<dbReference type="CDD" id="cd01132">
    <property type="entry name" value="F1-ATPase_alpha_CD"/>
    <property type="match status" value="1"/>
</dbReference>
<keyword evidence="14" id="KW-1003">Cell membrane</keyword>
<evidence type="ECO:0000256" key="5">
    <source>
        <dbReference type="ARBA" id="ARBA00022741"/>
    </source>
</evidence>
<name>A0A5C0UIA3_9RICK</name>
<proteinExistence type="inferred from homology"/>
<dbReference type="CDD" id="cd18116">
    <property type="entry name" value="ATP-synt_F1_alpha_N"/>
    <property type="match status" value="1"/>
</dbReference>
<dbReference type="FunFam" id="3.40.50.300:FF:000002">
    <property type="entry name" value="ATP synthase subunit alpha"/>
    <property type="match status" value="1"/>
</dbReference>
<dbReference type="GO" id="GO:0045259">
    <property type="term" value="C:proton-transporting ATP synthase complex"/>
    <property type="evidence" value="ECO:0007669"/>
    <property type="project" value="UniProtKB-KW"/>
</dbReference>
<dbReference type="PANTHER" id="PTHR48082:SF2">
    <property type="entry name" value="ATP SYNTHASE SUBUNIT ALPHA, MITOCHONDRIAL"/>
    <property type="match status" value="1"/>
</dbReference>
<keyword evidence="8 14" id="KW-1278">Translocase</keyword>
<protein>
    <recommendedName>
        <fullName evidence="14">ATP synthase subunit alpha</fullName>
        <ecNumber evidence="14">7.1.2.2</ecNumber>
    </recommendedName>
    <alternativeName>
        <fullName evidence="14">ATP synthase F1 sector subunit alpha</fullName>
    </alternativeName>
    <alternativeName>
        <fullName evidence="14">F-ATPase subunit alpha</fullName>
    </alternativeName>
</protein>
<dbReference type="InterPro" id="IPR000194">
    <property type="entry name" value="ATPase_F1/V1/A1_a/bsu_nucl-bd"/>
</dbReference>
<dbReference type="InterPro" id="IPR005294">
    <property type="entry name" value="ATP_synth_F1_asu"/>
</dbReference>
<comment type="catalytic activity">
    <reaction evidence="14">
        <text>ATP + H2O + 4 H(+)(in) = ADP + phosphate + 5 H(+)(out)</text>
        <dbReference type="Rhea" id="RHEA:57720"/>
        <dbReference type="ChEBI" id="CHEBI:15377"/>
        <dbReference type="ChEBI" id="CHEBI:15378"/>
        <dbReference type="ChEBI" id="CHEBI:30616"/>
        <dbReference type="ChEBI" id="CHEBI:43474"/>
        <dbReference type="ChEBI" id="CHEBI:456216"/>
        <dbReference type="EC" id="7.1.2.2"/>
    </reaction>
</comment>
<dbReference type="EC" id="7.1.2.2" evidence="14"/>
<evidence type="ECO:0000256" key="7">
    <source>
        <dbReference type="ARBA" id="ARBA00022840"/>
    </source>
</evidence>
<dbReference type="InterPro" id="IPR033732">
    <property type="entry name" value="ATP_synth_F1_a_nt-bd_dom"/>
</dbReference>
<dbReference type="InterPro" id="IPR036121">
    <property type="entry name" value="ATPase_F1/V1/A1_a/bsu_N_sf"/>
</dbReference>
<keyword evidence="6 14" id="KW-0375">Hydrogen ion transport</keyword>
<evidence type="ECO:0000256" key="2">
    <source>
        <dbReference type="ARBA" id="ARBA00004370"/>
    </source>
</evidence>
<feature type="domain" description="ATP synthase alpha subunit C-terminal" evidence="16">
    <location>
        <begin position="376"/>
        <end position="500"/>
    </location>
</feature>
<dbReference type="EMBL" id="CP043312">
    <property type="protein sequence ID" value="QEK39509.1"/>
    <property type="molecule type" value="Genomic_DNA"/>
</dbReference>
<dbReference type="InterPro" id="IPR000793">
    <property type="entry name" value="ATP_synth_asu_C"/>
</dbReference>
<dbReference type="InterPro" id="IPR004100">
    <property type="entry name" value="ATPase_F1/V1/A1_a/bsu_N"/>
</dbReference>
<accession>A0A5C0UIA3</accession>
<dbReference type="InterPro" id="IPR038376">
    <property type="entry name" value="ATP_synth_asu_C_sf"/>
</dbReference>
<dbReference type="NCBIfam" id="NF009884">
    <property type="entry name" value="PRK13343.1"/>
    <property type="match status" value="1"/>
</dbReference>
<evidence type="ECO:0000256" key="9">
    <source>
        <dbReference type="ARBA" id="ARBA00023065"/>
    </source>
</evidence>
<dbReference type="Gene3D" id="1.20.150.20">
    <property type="entry name" value="ATP synthase alpha/beta chain, C-terminal domain"/>
    <property type="match status" value="1"/>
</dbReference>
<evidence type="ECO:0000256" key="11">
    <source>
        <dbReference type="ARBA" id="ARBA00023196"/>
    </source>
</evidence>
<organism evidence="18 19">
    <name type="scientific">Candidatus Sneabacter namystus</name>
    <dbReference type="NCBI Taxonomy" id="2601646"/>
    <lineage>
        <taxon>Bacteria</taxon>
        <taxon>Pseudomonadati</taxon>
        <taxon>Pseudomonadota</taxon>
        <taxon>Alphaproteobacteria</taxon>
        <taxon>Rickettsiales</taxon>
        <taxon>Rickettsiaceae</taxon>
        <taxon>Rickettsieae</taxon>
        <taxon>Candidatus Sneabacter</taxon>
    </lineage>
</organism>
<feature type="domain" description="ATPase F1/V1/A1 complex alpha/beta subunit N-terminal" evidence="17">
    <location>
        <begin position="26"/>
        <end position="91"/>
    </location>
</feature>
<keyword evidence="4 14" id="KW-0813">Transport</keyword>
<comment type="subunit">
    <text evidence="13">F-type ATPases have 2 components, CF(1) - the catalytic core - and CF(0) - the membrane proton channel. CF(1) has five subunits: alpha(3), beta(3), gamma(1), delta(1), epsilon(1). CF(0) has four main subunits: a(1), b(1), b'(1) and c(9-12).</text>
</comment>
<keyword evidence="5 14" id="KW-0547">Nucleotide-binding</keyword>
<dbReference type="NCBIfam" id="TIGR00962">
    <property type="entry name" value="atpA"/>
    <property type="match status" value="1"/>
</dbReference>
<feature type="site" description="Required for activity" evidence="14">
    <location>
        <position position="366"/>
    </location>
</feature>
<evidence type="ECO:0000256" key="3">
    <source>
        <dbReference type="ARBA" id="ARBA00008936"/>
    </source>
</evidence>
<dbReference type="FunFam" id="1.20.150.20:FF:000001">
    <property type="entry name" value="ATP synthase subunit alpha"/>
    <property type="match status" value="1"/>
</dbReference>
<evidence type="ECO:0000256" key="1">
    <source>
        <dbReference type="ARBA" id="ARBA00003784"/>
    </source>
</evidence>
<dbReference type="InterPro" id="IPR023366">
    <property type="entry name" value="ATP_synth_asu-like_sf"/>
</dbReference>
<dbReference type="GO" id="GO:0005886">
    <property type="term" value="C:plasma membrane"/>
    <property type="evidence" value="ECO:0007669"/>
    <property type="project" value="UniProtKB-SubCell"/>
</dbReference>
<dbReference type="Gene3D" id="3.40.50.300">
    <property type="entry name" value="P-loop containing nucleotide triphosphate hydrolases"/>
    <property type="match status" value="1"/>
</dbReference>
<dbReference type="SUPFAM" id="SSF50615">
    <property type="entry name" value="N-terminal domain of alpha and beta subunits of F1 ATP synthase"/>
    <property type="match status" value="1"/>
</dbReference>
<evidence type="ECO:0000313" key="19">
    <source>
        <dbReference type="Proteomes" id="UP000323844"/>
    </source>
</evidence>
<evidence type="ECO:0000256" key="14">
    <source>
        <dbReference type="HAMAP-Rule" id="MF_01346"/>
    </source>
</evidence>
<keyword evidence="7 14" id="KW-0067">ATP-binding</keyword>
<evidence type="ECO:0000259" key="16">
    <source>
        <dbReference type="Pfam" id="PF00306"/>
    </source>
</evidence>
<keyword evidence="10 14" id="KW-0472">Membrane</keyword>
<evidence type="ECO:0000256" key="13">
    <source>
        <dbReference type="ARBA" id="ARBA00026013"/>
    </source>
</evidence>
<evidence type="ECO:0000313" key="18">
    <source>
        <dbReference type="EMBL" id="QEK39509.1"/>
    </source>
</evidence>
<dbReference type="GO" id="GO:0043531">
    <property type="term" value="F:ADP binding"/>
    <property type="evidence" value="ECO:0007669"/>
    <property type="project" value="TreeGrafter"/>
</dbReference>
<evidence type="ECO:0000259" key="15">
    <source>
        <dbReference type="Pfam" id="PF00006"/>
    </source>
</evidence>
<dbReference type="Pfam" id="PF00006">
    <property type="entry name" value="ATP-synt_ab"/>
    <property type="match status" value="1"/>
</dbReference>
<comment type="similarity">
    <text evidence="3 14">Belongs to the ATPase alpha/beta chains family.</text>
</comment>
<dbReference type="Proteomes" id="UP000323844">
    <property type="component" value="Chromosome"/>
</dbReference>
<dbReference type="Pfam" id="PF00306">
    <property type="entry name" value="ATP-synt_ab_C"/>
    <property type="match status" value="1"/>
</dbReference>
<dbReference type="GO" id="GO:0046933">
    <property type="term" value="F:proton-transporting ATP synthase activity, rotational mechanism"/>
    <property type="evidence" value="ECO:0007669"/>
    <property type="project" value="UniProtKB-UniRule"/>
</dbReference>
<dbReference type="PANTHER" id="PTHR48082">
    <property type="entry name" value="ATP SYNTHASE SUBUNIT ALPHA, MITOCHONDRIAL"/>
    <property type="match status" value="1"/>
</dbReference>
<evidence type="ECO:0000256" key="12">
    <source>
        <dbReference type="ARBA" id="ARBA00023310"/>
    </source>
</evidence>
<dbReference type="Gene3D" id="2.40.30.20">
    <property type="match status" value="1"/>
</dbReference>
<dbReference type="AlphaFoldDB" id="A0A5C0UIA3"/>
<comment type="function">
    <text evidence="1 14">Produces ATP from ADP in the presence of a proton gradient across the membrane. The alpha chain is a regulatory subunit.</text>
</comment>
<evidence type="ECO:0000256" key="4">
    <source>
        <dbReference type="ARBA" id="ARBA00022448"/>
    </source>
</evidence>
<keyword evidence="12 14" id="KW-0066">ATP synthesis</keyword>
<gene>
    <name evidence="14" type="primary">atpA</name>
    <name evidence="18" type="ORF">FZC37_00965</name>
</gene>
<dbReference type="Pfam" id="PF02874">
    <property type="entry name" value="ATP-synt_ab_N"/>
    <property type="match status" value="1"/>
</dbReference>
<dbReference type="InterPro" id="IPR027417">
    <property type="entry name" value="P-loop_NTPase"/>
</dbReference>
<dbReference type="PROSITE" id="PS00152">
    <property type="entry name" value="ATPASE_ALPHA_BETA"/>
    <property type="match status" value="1"/>
</dbReference>
<dbReference type="SUPFAM" id="SSF47917">
    <property type="entry name" value="C-terminal domain of alpha and beta subunits of F1 ATP synthase"/>
    <property type="match status" value="1"/>
</dbReference>
<evidence type="ECO:0000256" key="6">
    <source>
        <dbReference type="ARBA" id="ARBA00022781"/>
    </source>
</evidence>
<sequence length="509" mass="56281">MKLNIESLVKSLKEQIKDVNFEPEVTEVGYVTSVSDGITKVQGLSLVGFNEVVEFDSGAIGIATNLEMNNTGVMLISKEHKVKQGEQVRRTKTFPKAPVGEQLLGRVIDPLGNPLDDKGPIEVQEYRNIETPAPGIIQRQGVSAPMYTGIKAIDTLFPIGRGQRELIIGDRKTGKTTIAIDSIINQKNVQNLGEEPIRCIYVAIGQKCSSVARIVQQLKDHDAMNYTTVVSATESAASQFLAPYFGCALGEFFRDSGKHALVIYDDLSKHAIAYRQISLLARRPPGREAYPGDIFFMHSKLLERAAQLSEKEGGGSLTALPIVETQAGDISSYIPTNVISITDGQIFLEENLFNSGIKPAINIGLSVSRVGYAASIKATKQVASSLKVKLAQYREMENFTKFGSDLNEDTKNILLKGRKLIESLKQDQLQPIPIHKQVITLYAHHSGYITSVPTEEISNFEKELLQHIEDKHENIEVILKEEKEISKNTEGKLDKIIKNFLKSFLSNNN</sequence>
<reference evidence="18 19" key="1">
    <citation type="submission" date="2019-08" db="EMBL/GenBank/DDBJ databases">
        <title>Highly reduced genomes of protist endosymbionts show evolutionary convergence.</title>
        <authorList>
            <person name="George E."/>
            <person name="Husnik F."/>
            <person name="Tashyreva D."/>
            <person name="Prokopchuk G."/>
            <person name="Horak A."/>
            <person name="Kwong W.K."/>
            <person name="Lukes J."/>
            <person name="Keeling P.J."/>
        </authorList>
    </citation>
    <scope>NUCLEOTIDE SEQUENCE [LARGE SCALE GENOMIC DNA]</scope>
    <source>
        <strain evidence="18">1621</strain>
    </source>
</reference>